<keyword evidence="3 5" id="KW-0238">DNA-binding</keyword>
<keyword evidence="2" id="KW-0805">Transcription regulation</keyword>
<dbReference type="InterPro" id="IPR036271">
    <property type="entry name" value="Tet_transcr_reg_TetR-rel_C_sf"/>
</dbReference>
<gene>
    <name evidence="7" type="ORF">JK363_39550</name>
</gene>
<feature type="DNA-binding region" description="H-T-H motif" evidence="5">
    <location>
        <begin position="40"/>
        <end position="59"/>
    </location>
</feature>
<dbReference type="PANTHER" id="PTHR30055">
    <property type="entry name" value="HTH-TYPE TRANSCRIPTIONAL REGULATOR RUTR"/>
    <property type="match status" value="1"/>
</dbReference>
<keyword evidence="4" id="KW-0804">Transcription</keyword>
<evidence type="ECO:0000256" key="4">
    <source>
        <dbReference type="ARBA" id="ARBA00023163"/>
    </source>
</evidence>
<evidence type="ECO:0000259" key="6">
    <source>
        <dbReference type="PROSITE" id="PS50977"/>
    </source>
</evidence>
<evidence type="ECO:0000256" key="5">
    <source>
        <dbReference type="PROSITE-ProRule" id="PRU00335"/>
    </source>
</evidence>
<dbReference type="PRINTS" id="PR00400">
    <property type="entry name" value="TETREPRESSOR"/>
</dbReference>
<accession>A0ABS1NR59</accession>
<dbReference type="RefSeq" id="WP_201883148.1">
    <property type="nucleotide sequence ID" value="NZ_JAERRF010000051.1"/>
</dbReference>
<dbReference type="SUPFAM" id="SSF46689">
    <property type="entry name" value="Homeodomain-like"/>
    <property type="match status" value="1"/>
</dbReference>
<dbReference type="InterPro" id="IPR050109">
    <property type="entry name" value="HTH-type_TetR-like_transc_reg"/>
</dbReference>
<name>A0ABS1NR59_9ACTN</name>
<sequence length="236" mass="26189">MGENRSRRARADRSGPGLSRADVVEAALRFVDVHGLEALSMRTLAKEMGVYPNALHWHVGTKSELVAAVAARVLEDIVLPPQRDMPWDAWVAEVARLCRRAMHQHPNLSPVIGSQLGVTASSLPFVERMVDVLERAGFSAEDLIHAYNTVTGFILGWVTLELSSGPATEDEDWKKGFAKQLRSVNPNVYPALTRNMKLLENNAFMTRWDSGCERPMDLSFEAALEVQILGLRAKLT</sequence>
<dbReference type="Proteomes" id="UP000634229">
    <property type="component" value="Unassembled WGS sequence"/>
</dbReference>
<feature type="domain" description="HTH tetR-type" evidence="6">
    <location>
        <begin position="17"/>
        <end position="77"/>
    </location>
</feature>
<keyword evidence="1" id="KW-0678">Repressor</keyword>
<dbReference type="InterPro" id="IPR001647">
    <property type="entry name" value="HTH_TetR"/>
</dbReference>
<dbReference type="SUPFAM" id="SSF48498">
    <property type="entry name" value="Tetracyclin repressor-like, C-terminal domain"/>
    <property type="match status" value="1"/>
</dbReference>
<dbReference type="Pfam" id="PF00440">
    <property type="entry name" value="TetR_N"/>
    <property type="match status" value="1"/>
</dbReference>
<dbReference type="PROSITE" id="PS50977">
    <property type="entry name" value="HTH_TETR_2"/>
    <property type="match status" value="1"/>
</dbReference>
<organism evidence="7 8">
    <name type="scientific">Streptomyces coffeae</name>
    <dbReference type="NCBI Taxonomy" id="621382"/>
    <lineage>
        <taxon>Bacteria</taxon>
        <taxon>Bacillati</taxon>
        <taxon>Actinomycetota</taxon>
        <taxon>Actinomycetes</taxon>
        <taxon>Kitasatosporales</taxon>
        <taxon>Streptomycetaceae</taxon>
        <taxon>Streptomyces</taxon>
    </lineage>
</organism>
<evidence type="ECO:0000313" key="8">
    <source>
        <dbReference type="Proteomes" id="UP000634229"/>
    </source>
</evidence>
<dbReference type="InterPro" id="IPR004111">
    <property type="entry name" value="Repressor_TetR_C"/>
</dbReference>
<keyword evidence="8" id="KW-1185">Reference proteome</keyword>
<evidence type="ECO:0000256" key="3">
    <source>
        <dbReference type="ARBA" id="ARBA00023125"/>
    </source>
</evidence>
<dbReference type="PANTHER" id="PTHR30055:SF151">
    <property type="entry name" value="TRANSCRIPTIONAL REGULATORY PROTEIN"/>
    <property type="match status" value="1"/>
</dbReference>
<evidence type="ECO:0000313" key="7">
    <source>
        <dbReference type="EMBL" id="MBL1102589.1"/>
    </source>
</evidence>
<dbReference type="InterPro" id="IPR003012">
    <property type="entry name" value="Tet_transcr_reg_TetR"/>
</dbReference>
<dbReference type="Gene3D" id="1.10.10.60">
    <property type="entry name" value="Homeodomain-like"/>
    <property type="match status" value="1"/>
</dbReference>
<dbReference type="InterPro" id="IPR009057">
    <property type="entry name" value="Homeodomain-like_sf"/>
</dbReference>
<dbReference type="EMBL" id="JAERRF010000051">
    <property type="protein sequence ID" value="MBL1102589.1"/>
    <property type="molecule type" value="Genomic_DNA"/>
</dbReference>
<protein>
    <submittedName>
        <fullName evidence="7">TetR/AcrR family transcriptional regulator C-terminal domain-containing protein</fullName>
    </submittedName>
</protein>
<reference evidence="7 8" key="1">
    <citation type="submission" date="2021-01" db="EMBL/GenBank/DDBJ databases">
        <title>WGS of actinomycetes isolated from Thailand.</title>
        <authorList>
            <person name="Thawai C."/>
        </authorList>
    </citation>
    <scope>NUCLEOTIDE SEQUENCE [LARGE SCALE GENOMIC DNA]</scope>
    <source>
        <strain evidence="7 8">CA1R205</strain>
    </source>
</reference>
<comment type="caution">
    <text evidence="7">The sequence shown here is derived from an EMBL/GenBank/DDBJ whole genome shotgun (WGS) entry which is preliminary data.</text>
</comment>
<evidence type="ECO:0000256" key="2">
    <source>
        <dbReference type="ARBA" id="ARBA00023015"/>
    </source>
</evidence>
<proteinExistence type="predicted"/>
<evidence type="ECO:0000256" key="1">
    <source>
        <dbReference type="ARBA" id="ARBA00022491"/>
    </source>
</evidence>
<dbReference type="Pfam" id="PF02909">
    <property type="entry name" value="TetR_C_1"/>
    <property type="match status" value="1"/>
</dbReference>
<dbReference type="Gene3D" id="1.10.357.10">
    <property type="entry name" value="Tetracycline Repressor, domain 2"/>
    <property type="match status" value="1"/>
</dbReference>